<dbReference type="OrthoDB" id="5050957at2759"/>
<organism evidence="1 2">
    <name type="scientific">Fusarium fujikuroi</name>
    <name type="common">Bakanae and foot rot disease fungus</name>
    <name type="synonym">Gibberella fujikuroi</name>
    <dbReference type="NCBI Taxonomy" id="5127"/>
    <lineage>
        <taxon>Eukaryota</taxon>
        <taxon>Fungi</taxon>
        <taxon>Dikarya</taxon>
        <taxon>Ascomycota</taxon>
        <taxon>Pezizomycotina</taxon>
        <taxon>Sordariomycetes</taxon>
        <taxon>Hypocreomycetidae</taxon>
        <taxon>Hypocreales</taxon>
        <taxon>Nectriaceae</taxon>
        <taxon>Fusarium</taxon>
        <taxon>Fusarium fujikuroi species complex</taxon>
    </lineage>
</organism>
<protein>
    <submittedName>
        <fullName evidence="1">Uncharacterized protein</fullName>
    </submittedName>
</protein>
<dbReference type="EMBL" id="CABFJX010000385">
    <property type="protein sequence ID" value="VTT76892.1"/>
    <property type="molecule type" value="Genomic_DNA"/>
</dbReference>
<dbReference type="AlphaFoldDB" id="A0A0J0API6"/>
<sequence>MPQTSEETMEQLKKQLIQNQLDSLHISIENLAKSIGHVPADIIARSCLAIMKSMSSLAYGCVMESINRYDESRLQQVCEEIQALTCSFAEDDEDGRNDLEAMQLLDEPHLKDELRDNPPDVKVNALLCIPEKGNAMTVEFCRPPYDYAEIFIEQAKWIRASFIEELKHHYRSPPAISSEDEDVFSATLPLLAQPINAHYENWIKKQVADHEQYLRLPVQDDVACVALRTYKDCRDFEFPCPPGLALHALSSSGTGEGWRVQEVEISSELSSYPRGATMEIITMTREQLHDHYHGAEYKKTVPETHPALSNLGVNFDKEISEEYGIVIAWRFVGSEAWMDRYGHLVPQDPLL</sequence>
<accession>A0A0J0API6</accession>
<reference evidence="1" key="1">
    <citation type="submission" date="2019-05" db="EMBL/GenBank/DDBJ databases">
        <authorList>
            <person name="Piombo E."/>
        </authorList>
    </citation>
    <scope>NUCLEOTIDE SEQUENCE</scope>
    <source>
        <strain evidence="1">C2S</strain>
    </source>
</reference>
<comment type="caution">
    <text evidence="1">The sequence shown here is derived from an EMBL/GenBank/DDBJ whole genome shotgun (WGS) entry which is preliminary data.</text>
</comment>
<dbReference type="Proteomes" id="UP000760494">
    <property type="component" value="Unassembled WGS sequence"/>
</dbReference>
<gene>
    <name evidence="1" type="ORF">C2S_2030</name>
</gene>
<proteinExistence type="predicted"/>
<evidence type="ECO:0000313" key="1">
    <source>
        <dbReference type="EMBL" id="VTT76892.1"/>
    </source>
</evidence>
<name>A0A0J0API6_FUSFU</name>
<evidence type="ECO:0000313" key="2">
    <source>
        <dbReference type="Proteomes" id="UP000760494"/>
    </source>
</evidence>